<dbReference type="EMBL" id="CM001221">
    <property type="protein sequence ID" value="AES99374.1"/>
    <property type="molecule type" value="Genomic_DNA"/>
</dbReference>
<dbReference type="OMA" id="NAWQREI"/>
<keyword evidence="2" id="KW-0238">DNA-binding</keyword>
<dbReference type="EnsemblPlants" id="AES99374">
    <property type="protein sequence ID" value="AES99374"/>
    <property type="gene ID" value="MTR_5g080010"/>
</dbReference>
<dbReference type="PANTHER" id="PTHR21717">
    <property type="entry name" value="TELOMERIC REPEAT BINDING PROTEIN"/>
    <property type="match status" value="1"/>
</dbReference>
<evidence type="ECO:0000313" key="10">
    <source>
        <dbReference type="Proteomes" id="UP000002051"/>
    </source>
</evidence>
<dbReference type="CDD" id="cd11660">
    <property type="entry name" value="SANT_TRF"/>
    <property type="match status" value="1"/>
</dbReference>
<evidence type="ECO:0000313" key="9">
    <source>
        <dbReference type="EnsemblPlants" id="AES99374"/>
    </source>
</evidence>
<dbReference type="SMART" id="SM00717">
    <property type="entry name" value="SANT"/>
    <property type="match status" value="1"/>
</dbReference>
<dbReference type="PROSITE" id="PS51294">
    <property type="entry name" value="HTH_MYB"/>
    <property type="match status" value="1"/>
</dbReference>
<dbReference type="InterPro" id="IPR017930">
    <property type="entry name" value="Myb_dom"/>
</dbReference>
<sequence>MVLKKRLGNGFRDYQVPKVPRCPRSVRRTVAFKKPVEDGHSCAFELLASLAGELLKESESSASSNASDVKTLTEERFRNGSCEEKSSEKHLQSAGTDCILECISANNNVQSEIFKLENRFGNHSNTNRLVEVPNHHEADSSGFKRLSAVHSPSLANLSGNIKSPFCGELFPNASFSRNGRNDSKLGFIDDDENFIRCNKVCTKPKAFRPSRYIARKIIRKRWTSNSKHWKVAPKLKDFELSRYDNGMRPSSHKRKTYYNFERSQCHTLLKRKKLSDRGSMLTHGGGFSNESVSNSPKKLIGGNNRSSSAKVRVSKDSNVKFRIESFRIPELYVEVPETATVASLKRTVMEAVMTIIGGGVHVGVLVKGKKVGDDNRTLRQTGISCKENIDKLGFVLEPSSSQASPVVCAGDPSHCVASQPTRSLGTPSIDSGISVAKQDSSLHTNTGGDLVGMNHESASSLADTISDKLDIISDKLTQDSGALVSVPAHSTEALTVVPVNQNTGPSELVQRRTRRPFSVSEVEALVHAVEEVGTGRWRDVKLRCFENADHRTYVDLKDKWKTLVHTAKISPQQRRGQPVPQELLDRVLAAHAYWSIHQSKQHVKHQTNVVQPLVIM</sequence>
<dbReference type="GO" id="GO:0005634">
    <property type="term" value="C:nucleus"/>
    <property type="evidence" value="ECO:0007669"/>
    <property type="project" value="UniProtKB-SubCell"/>
</dbReference>
<feature type="domain" description="Myb-like" evidence="5">
    <location>
        <begin position="509"/>
        <end position="564"/>
    </location>
</feature>
<accession>G7KBS1</accession>
<dbReference type="SUPFAM" id="SSF46689">
    <property type="entry name" value="Homeodomain-like"/>
    <property type="match status" value="1"/>
</dbReference>
<dbReference type="Gene3D" id="1.10.246.220">
    <property type="match status" value="1"/>
</dbReference>
<organism evidence="7 10">
    <name type="scientific">Medicago truncatula</name>
    <name type="common">Barrel medic</name>
    <name type="synonym">Medicago tribuloides</name>
    <dbReference type="NCBI Taxonomy" id="3880"/>
    <lineage>
        <taxon>Eukaryota</taxon>
        <taxon>Viridiplantae</taxon>
        <taxon>Streptophyta</taxon>
        <taxon>Embryophyta</taxon>
        <taxon>Tracheophyta</taxon>
        <taxon>Spermatophyta</taxon>
        <taxon>Magnoliopsida</taxon>
        <taxon>eudicotyledons</taxon>
        <taxon>Gunneridae</taxon>
        <taxon>Pentapetalae</taxon>
        <taxon>rosids</taxon>
        <taxon>fabids</taxon>
        <taxon>Fabales</taxon>
        <taxon>Fabaceae</taxon>
        <taxon>Papilionoideae</taxon>
        <taxon>50 kb inversion clade</taxon>
        <taxon>NPAAA clade</taxon>
        <taxon>Hologalegina</taxon>
        <taxon>IRL clade</taxon>
        <taxon>Trifolieae</taxon>
        <taxon>Medicago</taxon>
    </lineage>
</organism>
<dbReference type="Gramene" id="rna32455">
    <property type="protein sequence ID" value="RHN56982.1"/>
    <property type="gene ID" value="gene32455"/>
</dbReference>
<evidence type="ECO:0000256" key="3">
    <source>
        <dbReference type="ARBA" id="ARBA00023242"/>
    </source>
</evidence>
<gene>
    <name evidence="9" type="primary">11436475</name>
    <name evidence="7" type="ordered locus">MTR_5g080010</name>
    <name evidence="8" type="ORF">MtrunA17_Chr5g0435351</name>
</gene>
<dbReference type="AlphaFoldDB" id="G7KBS1"/>
<comment type="subcellular location">
    <subcellularLocation>
        <location evidence="1">Nucleus</location>
    </subcellularLocation>
</comment>
<evidence type="ECO:0000313" key="8">
    <source>
        <dbReference type="EMBL" id="RHN56982.1"/>
    </source>
</evidence>
<proteinExistence type="predicted"/>
<dbReference type="InterPro" id="IPR001005">
    <property type="entry name" value="SANT/Myb"/>
</dbReference>
<evidence type="ECO:0000259" key="6">
    <source>
        <dbReference type="PROSITE" id="PS51294"/>
    </source>
</evidence>
<name>G7KBS1_MEDTR</name>
<evidence type="ECO:0000259" key="5">
    <source>
        <dbReference type="PROSITE" id="PS50090"/>
    </source>
</evidence>
<dbReference type="PANTHER" id="PTHR21717:SF73">
    <property type="entry name" value="TELOMERE-BINDING PROTEIN, PUTATIVE-RELATED"/>
    <property type="match status" value="1"/>
</dbReference>
<dbReference type="HOGENOM" id="CLU_020710_2_0_1"/>
<feature type="region of interest" description="Disordered" evidence="4">
    <location>
        <begin position="285"/>
        <end position="306"/>
    </location>
</feature>
<evidence type="ECO:0000256" key="1">
    <source>
        <dbReference type="ARBA" id="ARBA00004123"/>
    </source>
</evidence>
<reference evidence="7 10" key="1">
    <citation type="journal article" date="2011" name="Nature">
        <title>The Medicago genome provides insight into the evolution of rhizobial symbioses.</title>
        <authorList>
            <person name="Young N.D."/>
            <person name="Debelle F."/>
            <person name="Oldroyd G.E."/>
            <person name="Geurts R."/>
            <person name="Cannon S.B."/>
            <person name="Udvardi M.K."/>
            <person name="Benedito V.A."/>
            <person name="Mayer K.F."/>
            <person name="Gouzy J."/>
            <person name="Schoof H."/>
            <person name="Van de Peer Y."/>
            <person name="Proost S."/>
            <person name="Cook D.R."/>
            <person name="Meyers B.C."/>
            <person name="Spannagl M."/>
            <person name="Cheung F."/>
            <person name="De Mita S."/>
            <person name="Krishnakumar V."/>
            <person name="Gundlach H."/>
            <person name="Zhou S."/>
            <person name="Mudge J."/>
            <person name="Bharti A.K."/>
            <person name="Murray J.D."/>
            <person name="Naoumkina M.A."/>
            <person name="Rosen B."/>
            <person name="Silverstein K.A."/>
            <person name="Tang H."/>
            <person name="Rombauts S."/>
            <person name="Zhao P.X."/>
            <person name="Zhou P."/>
            <person name="Barbe V."/>
            <person name="Bardou P."/>
            <person name="Bechner M."/>
            <person name="Bellec A."/>
            <person name="Berger A."/>
            <person name="Berges H."/>
            <person name="Bidwell S."/>
            <person name="Bisseling T."/>
            <person name="Choisne N."/>
            <person name="Couloux A."/>
            <person name="Denny R."/>
            <person name="Deshpande S."/>
            <person name="Dai X."/>
            <person name="Doyle J.J."/>
            <person name="Dudez A.M."/>
            <person name="Farmer A.D."/>
            <person name="Fouteau S."/>
            <person name="Franken C."/>
            <person name="Gibelin C."/>
            <person name="Gish J."/>
            <person name="Goldstein S."/>
            <person name="Gonzalez A.J."/>
            <person name="Green P.J."/>
            <person name="Hallab A."/>
            <person name="Hartog M."/>
            <person name="Hua A."/>
            <person name="Humphray S.J."/>
            <person name="Jeong D.H."/>
            <person name="Jing Y."/>
            <person name="Jocker A."/>
            <person name="Kenton S.M."/>
            <person name="Kim D.J."/>
            <person name="Klee K."/>
            <person name="Lai H."/>
            <person name="Lang C."/>
            <person name="Lin S."/>
            <person name="Macmil S.L."/>
            <person name="Magdelenat G."/>
            <person name="Matthews L."/>
            <person name="McCorrison J."/>
            <person name="Monaghan E.L."/>
            <person name="Mun J.H."/>
            <person name="Najar F.Z."/>
            <person name="Nicholson C."/>
            <person name="Noirot C."/>
            <person name="O'Bleness M."/>
            <person name="Paule C.R."/>
            <person name="Poulain J."/>
            <person name="Prion F."/>
            <person name="Qin B."/>
            <person name="Qu C."/>
            <person name="Retzel E.F."/>
            <person name="Riddle C."/>
            <person name="Sallet E."/>
            <person name="Samain S."/>
            <person name="Samson N."/>
            <person name="Sanders I."/>
            <person name="Saurat O."/>
            <person name="Scarpelli C."/>
            <person name="Schiex T."/>
            <person name="Segurens B."/>
            <person name="Severin A.J."/>
            <person name="Sherrier D.J."/>
            <person name="Shi R."/>
            <person name="Sims S."/>
            <person name="Singer S.R."/>
            <person name="Sinharoy S."/>
            <person name="Sterck L."/>
            <person name="Viollet A."/>
            <person name="Wang B.B."/>
            <person name="Wang K."/>
            <person name="Wang M."/>
            <person name="Wang X."/>
            <person name="Warfsmann J."/>
            <person name="Weissenbach J."/>
            <person name="White D.D."/>
            <person name="White J.D."/>
            <person name="Wiley G.B."/>
            <person name="Wincker P."/>
            <person name="Xing Y."/>
            <person name="Yang L."/>
            <person name="Yao Z."/>
            <person name="Ying F."/>
            <person name="Zhai J."/>
            <person name="Zhou L."/>
            <person name="Zuber A."/>
            <person name="Denarie J."/>
            <person name="Dixon R.A."/>
            <person name="May G.D."/>
            <person name="Schwartz D.C."/>
            <person name="Rogers J."/>
            <person name="Quetier F."/>
            <person name="Town C.D."/>
            <person name="Roe B.A."/>
        </authorList>
    </citation>
    <scope>NUCLEOTIDE SEQUENCE [LARGE SCALE GENOMIC DNA]</scope>
    <source>
        <strain evidence="7">A17</strain>
        <strain evidence="9 10">cv. Jemalong A17</strain>
    </source>
</reference>
<feature type="domain" description="HTH myb-type" evidence="6">
    <location>
        <begin position="510"/>
        <end position="568"/>
    </location>
</feature>
<dbReference type="InterPro" id="IPR031105">
    <property type="entry name" value="TRP_plant"/>
</dbReference>
<dbReference type="InterPro" id="IPR009057">
    <property type="entry name" value="Homeodomain-like_sf"/>
</dbReference>
<evidence type="ECO:0000256" key="2">
    <source>
        <dbReference type="ARBA" id="ARBA00023125"/>
    </source>
</evidence>
<keyword evidence="3" id="KW-0539">Nucleus</keyword>
<dbReference type="PaxDb" id="3880-AES99374"/>
<protein>
    <submittedName>
        <fullName evidence="7">Double-strand telomere-binding protein, putative</fullName>
    </submittedName>
    <submittedName>
        <fullName evidence="8">Putative transcription factor MYB-HB-like family</fullName>
    </submittedName>
</protein>
<dbReference type="Proteomes" id="UP000265566">
    <property type="component" value="Chromosome 5"/>
</dbReference>
<dbReference type="Pfam" id="PF23603">
    <property type="entry name" value="Ubiquitin_TPR1"/>
    <property type="match status" value="1"/>
</dbReference>
<dbReference type="InterPro" id="IPR057625">
    <property type="entry name" value="TPR1-6-like_ubiquitin"/>
</dbReference>
<evidence type="ECO:0000313" key="7">
    <source>
        <dbReference type="EMBL" id="AES99374.1"/>
    </source>
</evidence>
<dbReference type="Proteomes" id="UP000002051">
    <property type="component" value="Chromosome 5"/>
</dbReference>
<dbReference type="EMBL" id="PSQE01000005">
    <property type="protein sequence ID" value="RHN56982.1"/>
    <property type="molecule type" value="Genomic_DNA"/>
</dbReference>
<dbReference type="OrthoDB" id="2020981at2759"/>
<dbReference type="GO" id="GO:0042162">
    <property type="term" value="F:telomeric DNA binding"/>
    <property type="evidence" value="ECO:0007669"/>
    <property type="project" value="UniProtKB-ARBA"/>
</dbReference>
<keyword evidence="10" id="KW-1185">Reference proteome</keyword>
<dbReference type="STRING" id="3880.G7KBS1"/>
<dbReference type="ExpressionAtlas" id="G7KBS1">
    <property type="expression patterns" value="differential"/>
</dbReference>
<evidence type="ECO:0000256" key="4">
    <source>
        <dbReference type="SAM" id="MobiDB-lite"/>
    </source>
</evidence>
<reference evidence="7 10" key="2">
    <citation type="journal article" date="2014" name="BMC Genomics">
        <title>An improved genome release (version Mt4.0) for the model legume Medicago truncatula.</title>
        <authorList>
            <person name="Tang H."/>
            <person name="Krishnakumar V."/>
            <person name="Bidwell S."/>
            <person name="Rosen B."/>
            <person name="Chan A."/>
            <person name="Zhou S."/>
            <person name="Gentzbittel L."/>
            <person name="Childs K.L."/>
            <person name="Yandell M."/>
            <person name="Gundlach H."/>
            <person name="Mayer K.F."/>
            <person name="Schwartz D.C."/>
            <person name="Town C.D."/>
        </authorList>
    </citation>
    <scope>GENOME REANNOTATION</scope>
    <source>
        <strain evidence="9 10">cv. Jemalong A17</strain>
    </source>
</reference>
<dbReference type="KEGG" id="mtr:11436475"/>
<dbReference type="PROSITE" id="PS50090">
    <property type="entry name" value="MYB_LIKE"/>
    <property type="match status" value="1"/>
</dbReference>
<reference evidence="9" key="3">
    <citation type="submission" date="2015-04" db="UniProtKB">
        <authorList>
            <consortium name="EnsemblPlants"/>
        </authorList>
    </citation>
    <scope>IDENTIFICATION</scope>
    <source>
        <strain evidence="9">cv. Jemalong A17</strain>
    </source>
</reference>
<reference evidence="8" key="4">
    <citation type="journal article" date="2018" name="Nat. Plants">
        <title>Whole-genome landscape of Medicago truncatula symbiotic genes.</title>
        <authorList>
            <person name="Pecrix Y."/>
            <person name="Gamas P."/>
            <person name="Carrere S."/>
        </authorList>
    </citation>
    <scope>NUCLEOTIDE SEQUENCE</scope>
    <source>
        <tissue evidence="8">Leaves</tissue>
    </source>
</reference>
<dbReference type="eggNOG" id="ENOG502QS01">
    <property type="taxonomic scope" value="Eukaryota"/>
</dbReference>